<dbReference type="AlphaFoldDB" id="A0A9P3LRL6"/>
<reference evidence="1" key="1">
    <citation type="submission" date="2021-11" db="EMBL/GenBank/DDBJ databases">
        <authorList>
            <person name="Herlambang A."/>
            <person name="Guo Y."/>
            <person name="Takashima Y."/>
            <person name="Nishizawa T."/>
        </authorList>
    </citation>
    <scope>NUCLEOTIDE SEQUENCE</scope>
    <source>
        <strain evidence="1">E1425</strain>
    </source>
</reference>
<evidence type="ECO:0000313" key="2">
    <source>
        <dbReference type="Proteomes" id="UP000827284"/>
    </source>
</evidence>
<accession>A0A9P3LRL6</accession>
<reference evidence="1" key="2">
    <citation type="journal article" date="2022" name="Microbiol. Resour. Announc.">
        <title>Whole-Genome Sequence of Entomortierella parvispora E1425, a Mucoromycotan Fungus Associated with Burkholderiaceae-Related Endosymbiotic Bacteria.</title>
        <authorList>
            <person name="Herlambang A."/>
            <person name="Guo Y."/>
            <person name="Takashima Y."/>
            <person name="Narisawa K."/>
            <person name="Ohta H."/>
            <person name="Nishizawa T."/>
        </authorList>
    </citation>
    <scope>NUCLEOTIDE SEQUENCE</scope>
    <source>
        <strain evidence="1">E1425</strain>
    </source>
</reference>
<organism evidence="1 2">
    <name type="scientific">Entomortierella parvispora</name>
    <dbReference type="NCBI Taxonomy" id="205924"/>
    <lineage>
        <taxon>Eukaryota</taxon>
        <taxon>Fungi</taxon>
        <taxon>Fungi incertae sedis</taxon>
        <taxon>Mucoromycota</taxon>
        <taxon>Mortierellomycotina</taxon>
        <taxon>Mortierellomycetes</taxon>
        <taxon>Mortierellales</taxon>
        <taxon>Mortierellaceae</taxon>
        <taxon>Entomortierella</taxon>
    </lineage>
</organism>
<evidence type="ECO:0008006" key="3">
    <source>
        <dbReference type="Google" id="ProtNLM"/>
    </source>
</evidence>
<dbReference type="OrthoDB" id="2403612at2759"/>
<evidence type="ECO:0000313" key="1">
    <source>
        <dbReference type="EMBL" id="GJJ67690.1"/>
    </source>
</evidence>
<proteinExistence type="predicted"/>
<dbReference type="InterPro" id="IPR032675">
    <property type="entry name" value="LRR_dom_sf"/>
</dbReference>
<sequence>MPDFIVPGLSPLEIPEVIAMVGQQIPLTRQETYTDHFNPALTGTRTVFAARDLVACTAVSRKWRWVLLPILWRQYDGPLMRHVPRSILQANSEYWRSFRDRFGHHHVGPFFTTNLRQLVISQQHDWAVPFITSNTLLCHLTWTGLGTRFSDVEFSALSVLSNLRDLSLSNWNLDGRQLAVVLCANPKLVRLSLGFVDGVLNLDGMLILFALEEISLGYIPPKSQSLLELARYCPSLQRISFLGTWTADQPRDLVALSNSLLFCCPDLCSIHFSASYCFATNDFDTLEDFEYAALIHSSKALGNFAAEVAGLGRLMTDSLISHFDSLVSVDLCIRRRYQYTHDGGGGGVISRSIDIANTARILSSCSRLRIFRLSSAENVIEMRAALELFSLPWACLGLEILSLSQILLPNLNSKQERGGRSTATAPAAMSSLRAFGWHPQSKSGPLAACTQSSTTTSREALVTAGIPSPPNFALTTTPNSAAMAATLPTPSPLEADDDLWRFGTEFKCKLLPQVSSLKVLKELCLNKVIYARTAVA</sequence>
<dbReference type="Gene3D" id="3.80.10.10">
    <property type="entry name" value="Ribonuclease Inhibitor"/>
    <property type="match status" value="1"/>
</dbReference>
<dbReference type="Proteomes" id="UP000827284">
    <property type="component" value="Unassembled WGS sequence"/>
</dbReference>
<dbReference type="SUPFAM" id="SSF52047">
    <property type="entry name" value="RNI-like"/>
    <property type="match status" value="1"/>
</dbReference>
<keyword evidence="2" id="KW-1185">Reference proteome</keyword>
<protein>
    <recommendedName>
        <fullName evidence="3">F-box domain-containing protein</fullName>
    </recommendedName>
</protein>
<gene>
    <name evidence="1" type="ORF">EMPS_00036</name>
</gene>
<dbReference type="EMBL" id="BQFW01000001">
    <property type="protein sequence ID" value="GJJ67690.1"/>
    <property type="molecule type" value="Genomic_DNA"/>
</dbReference>
<comment type="caution">
    <text evidence="1">The sequence shown here is derived from an EMBL/GenBank/DDBJ whole genome shotgun (WGS) entry which is preliminary data.</text>
</comment>
<name>A0A9P3LRL6_9FUNG</name>